<proteinExistence type="inferred from homology"/>
<dbReference type="AlphaFoldDB" id="A0A8J1XWZ4"/>
<dbReference type="PANTHER" id="PTHR23320:SF165">
    <property type="entry name" value="MARVEL DOMAIN-CONTAINING PROTEIN"/>
    <property type="match status" value="1"/>
</dbReference>
<keyword evidence="3 7" id="KW-0812">Transmembrane</keyword>
<evidence type="ECO:0000256" key="1">
    <source>
        <dbReference type="ARBA" id="ARBA00004141"/>
    </source>
</evidence>
<evidence type="ECO:0000313" key="9">
    <source>
        <dbReference type="Proteomes" id="UP000749559"/>
    </source>
</evidence>
<keyword evidence="9" id="KW-1185">Reference proteome</keyword>
<feature type="region of interest" description="Disordered" evidence="6">
    <location>
        <begin position="268"/>
        <end position="301"/>
    </location>
</feature>
<feature type="transmembrane region" description="Helical" evidence="7">
    <location>
        <begin position="75"/>
        <end position="94"/>
    </location>
</feature>
<dbReference type="InterPro" id="IPR030417">
    <property type="entry name" value="MS4A"/>
</dbReference>
<evidence type="ECO:0000256" key="2">
    <source>
        <dbReference type="ARBA" id="ARBA00009565"/>
    </source>
</evidence>
<comment type="similarity">
    <text evidence="2">Belongs to the MS4A family.</text>
</comment>
<organism evidence="8 9">
    <name type="scientific">Owenia fusiformis</name>
    <name type="common">Polychaete worm</name>
    <dbReference type="NCBI Taxonomy" id="6347"/>
    <lineage>
        <taxon>Eukaryota</taxon>
        <taxon>Metazoa</taxon>
        <taxon>Spiralia</taxon>
        <taxon>Lophotrochozoa</taxon>
        <taxon>Annelida</taxon>
        <taxon>Polychaeta</taxon>
        <taxon>Sedentaria</taxon>
        <taxon>Canalipalpata</taxon>
        <taxon>Sabellida</taxon>
        <taxon>Oweniida</taxon>
        <taxon>Oweniidae</taxon>
        <taxon>Owenia</taxon>
    </lineage>
</organism>
<reference evidence="8" key="1">
    <citation type="submission" date="2022-03" db="EMBL/GenBank/DDBJ databases">
        <authorList>
            <person name="Martin C."/>
        </authorList>
    </citation>
    <scope>NUCLEOTIDE SEQUENCE</scope>
</reference>
<dbReference type="InterPro" id="IPR007237">
    <property type="entry name" value="CD20-like"/>
</dbReference>
<evidence type="ECO:0000256" key="6">
    <source>
        <dbReference type="SAM" id="MobiDB-lite"/>
    </source>
</evidence>
<comment type="subcellular location">
    <subcellularLocation>
        <location evidence="1">Membrane</location>
        <topology evidence="1">Multi-pass membrane protein</topology>
    </subcellularLocation>
</comment>
<evidence type="ECO:0000256" key="4">
    <source>
        <dbReference type="ARBA" id="ARBA00022989"/>
    </source>
</evidence>
<feature type="compositionally biased region" description="Polar residues" evidence="6">
    <location>
        <begin position="268"/>
        <end position="277"/>
    </location>
</feature>
<feature type="transmembrane region" description="Helical" evidence="7">
    <location>
        <begin position="39"/>
        <end position="63"/>
    </location>
</feature>
<dbReference type="Proteomes" id="UP000749559">
    <property type="component" value="Unassembled WGS sequence"/>
</dbReference>
<feature type="compositionally biased region" description="Polar residues" evidence="6">
    <location>
        <begin position="292"/>
        <end position="301"/>
    </location>
</feature>
<keyword evidence="4 7" id="KW-1133">Transmembrane helix</keyword>
<sequence>MQNQIQLQRGRGGYQRQQDIDTIQPKRPGGRVEQFNGKAAIIIGFIMIGFGIVSINLGGTAIALRSSMFRIGTGIWCGLLFFILTGSIGIAAGRSKSKCLIVIFMVLSILMASVACVTLLVISSLGMAQDVPWLNYEYQCYDNIKYNYYHCENREFRVAINALLVATSIIQAVLSIISSAYCCKAVCCCSKANVPTAQETQNICHILTQGQQQGVPAITTNGQHVIIVPGQSINAASLPQMHVPNQPGVYTINIAPGYNTTIQEPPTYTPTMSQAQTEGEVAPQNAEKARQTMDSSNQMVD</sequence>
<keyword evidence="5 7" id="KW-0472">Membrane</keyword>
<evidence type="ECO:0000313" key="8">
    <source>
        <dbReference type="EMBL" id="CAH1792057.1"/>
    </source>
</evidence>
<feature type="transmembrane region" description="Helical" evidence="7">
    <location>
        <begin position="158"/>
        <end position="181"/>
    </location>
</feature>
<accession>A0A8J1XWZ4</accession>
<comment type="caution">
    <text evidence="8">The sequence shown here is derived from an EMBL/GenBank/DDBJ whole genome shotgun (WGS) entry which is preliminary data.</text>
</comment>
<feature type="transmembrane region" description="Helical" evidence="7">
    <location>
        <begin position="100"/>
        <end position="122"/>
    </location>
</feature>
<name>A0A8J1XWZ4_OWEFU</name>
<dbReference type="GO" id="GO:0016020">
    <property type="term" value="C:membrane"/>
    <property type="evidence" value="ECO:0007669"/>
    <property type="project" value="UniProtKB-SubCell"/>
</dbReference>
<dbReference type="PANTHER" id="PTHR23320">
    <property type="entry name" value="MEMBRANE-SPANNING 4-DOMAINS SUBFAMILY A MS4A -RELATED"/>
    <property type="match status" value="1"/>
</dbReference>
<dbReference type="OrthoDB" id="10071849at2759"/>
<dbReference type="EMBL" id="CAIIXF020000008">
    <property type="protein sequence ID" value="CAH1792057.1"/>
    <property type="molecule type" value="Genomic_DNA"/>
</dbReference>
<dbReference type="Pfam" id="PF04103">
    <property type="entry name" value="CD20"/>
    <property type="match status" value="1"/>
</dbReference>
<evidence type="ECO:0000256" key="5">
    <source>
        <dbReference type="ARBA" id="ARBA00023136"/>
    </source>
</evidence>
<evidence type="ECO:0000256" key="3">
    <source>
        <dbReference type="ARBA" id="ARBA00022692"/>
    </source>
</evidence>
<evidence type="ECO:0000256" key="7">
    <source>
        <dbReference type="SAM" id="Phobius"/>
    </source>
</evidence>
<gene>
    <name evidence="8" type="ORF">OFUS_LOCUS17080</name>
</gene>
<protein>
    <submittedName>
        <fullName evidence="8">Uncharacterized protein</fullName>
    </submittedName>
</protein>